<evidence type="ECO:0000256" key="12">
    <source>
        <dbReference type="ARBA" id="ARBA00031101"/>
    </source>
</evidence>
<dbReference type="SMART" id="SM00905">
    <property type="entry name" value="FolB"/>
    <property type="match status" value="1"/>
</dbReference>
<evidence type="ECO:0000256" key="3">
    <source>
        <dbReference type="ARBA" id="ARBA00005013"/>
    </source>
</evidence>
<dbReference type="FunFam" id="3.30.1130.10:FF:000002">
    <property type="entry name" value="7,8-dihydroneopterin aldolase"/>
    <property type="match status" value="1"/>
</dbReference>
<dbReference type="EMBL" id="FOVJ01000005">
    <property type="protein sequence ID" value="SFN94247.1"/>
    <property type="molecule type" value="Genomic_DNA"/>
</dbReference>
<dbReference type="AlphaFoldDB" id="A0A1I5D530"/>
<comment type="catalytic activity">
    <reaction evidence="2">
        <text>7,8-dihydroneopterin = 6-hydroxymethyl-7,8-dihydropterin + glycolaldehyde</text>
        <dbReference type="Rhea" id="RHEA:10540"/>
        <dbReference type="ChEBI" id="CHEBI:17001"/>
        <dbReference type="ChEBI" id="CHEBI:17071"/>
        <dbReference type="ChEBI" id="CHEBI:44841"/>
        <dbReference type="EC" id="4.1.2.25"/>
    </reaction>
</comment>
<evidence type="ECO:0000256" key="4">
    <source>
        <dbReference type="ARBA" id="ARBA00005708"/>
    </source>
</evidence>
<dbReference type="Proteomes" id="UP000183107">
    <property type="component" value="Unassembled WGS sequence"/>
</dbReference>
<evidence type="ECO:0000256" key="5">
    <source>
        <dbReference type="ARBA" id="ARBA00012234"/>
    </source>
</evidence>
<evidence type="ECO:0000256" key="7">
    <source>
        <dbReference type="ARBA" id="ARBA00018285"/>
    </source>
</evidence>
<evidence type="ECO:0000256" key="6">
    <source>
        <dbReference type="ARBA" id="ARBA00013043"/>
    </source>
</evidence>
<dbReference type="PANTHER" id="PTHR42844:SF1">
    <property type="entry name" value="DIHYDRONEOPTERIN ALDOLASE 1-RELATED"/>
    <property type="match status" value="1"/>
</dbReference>
<evidence type="ECO:0000256" key="13">
    <source>
        <dbReference type="ARBA" id="ARBA00032109"/>
    </source>
</evidence>
<dbReference type="GO" id="GO:0016853">
    <property type="term" value="F:isomerase activity"/>
    <property type="evidence" value="ECO:0007669"/>
    <property type="project" value="UniProtKB-KW"/>
</dbReference>
<name>A0A1I5D530_9PROT</name>
<dbReference type="GO" id="GO:0004150">
    <property type="term" value="F:dihydroneopterin aldolase activity"/>
    <property type="evidence" value="ECO:0007669"/>
    <property type="project" value="UniProtKB-EC"/>
</dbReference>
<evidence type="ECO:0000256" key="8">
    <source>
        <dbReference type="ARBA" id="ARBA00022909"/>
    </source>
</evidence>
<keyword evidence="17" id="KW-1185">Reference proteome</keyword>
<comment type="catalytic activity">
    <reaction evidence="1">
        <text>7,8-dihydroneopterin = 7,8-dihydromonapterin</text>
        <dbReference type="Rhea" id="RHEA:45328"/>
        <dbReference type="ChEBI" id="CHEBI:17001"/>
        <dbReference type="ChEBI" id="CHEBI:71175"/>
        <dbReference type="EC" id="5.1.99.8"/>
    </reaction>
</comment>
<evidence type="ECO:0000256" key="2">
    <source>
        <dbReference type="ARBA" id="ARBA00001353"/>
    </source>
</evidence>
<dbReference type="Pfam" id="PF02152">
    <property type="entry name" value="FolB"/>
    <property type="match status" value="1"/>
</dbReference>
<accession>A0A1I5D530</accession>
<dbReference type="EC" id="5.1.99.8" evidence="5"/>
<dbReference type="GO" id="GO:0046656">
    <property type="term" value="P:folic acid biosynthetic process"/>
    <property type="evidence" value="ECO:0007669"/>
    <property type="project" value="UniProtKB-KW"/>
</dbReference>
<proteinExistence type="inferred from homology"/>
<keyword evidence="10" id="KW-0456">Lyase</keyword>
<dbReference type="InterPro" id="IPR006157">
    <property type="entry name" value="FolB_dom"/>
</dbReference>
<dbReference type="SUPFAM" id="SSF55620">
    <property type="entry name" value="Tetrahydrobiopterin biosynthesis enzymes-like"/>
    <property type="match status" value="1"/>
</dbReference>
<evidence type="ECO:0000313" key="17">
    <source>
        <dbReference type="Proteomes" id="UP000183107"/>
    </source>
</evidence>
<evidence type="ECO:0000256" key="9">
    <source>
        <dbReference type="ARBA" id="ARBA00023235"/>
    </source>
</evidence>
<protein>
    <recommendedName>
        <fullName evidence="7">Dihydroneopterin aldolase</fullName>
        <ecNumber evidence="6">4.1.2.25</ecNumber>
        <ecNumber evidence="5">5.1.99.8</ecNumber>
    </recommendedName>
    <alternativeName>
        <fullName evidence="12">7,8-dihydroneopterin 2'-epimerase</fullName>
    </alternativeName>
    <alternativeName>
        <fullName evidence="14">7,8-dihydroneopterin aldolase</fullName>
    </alternativeName>
    <alternativeName>
        <fullName evidence="11">7,8-dihydroneopterin epimerase</fullName>
    </alternativeName>
    <alternativeName>
        <fullName evidence="13">Dihydroneopterin epimerase</fullName>
    </alternativeName>
</protein>
<evidence type="ECO:0000256" key="14">
    <source>
        <dbReference type="ARBA" id="ARBA00032903"/>
    </source>
</evidence>
<dbReference type="STRING" id="1266925.GCA_000619905_02489"/>
<dbReference type="Gene3D" id="3.30.1130.10">
    <property type="match status" value="1"/>
</dbReference>
<dbReference type="InterPro" id="IPR043133">
    <property type="entry name" value="GTP-CH-I_C/QueF"/>
</dbReference>
<dbReference type="GO" id="GO:0005737">
    <property type="term" value="C:cytoplasm"/>
    <property type="evidence" value="ECO:0007669"/>
    <property type="project" value="TreeGrafter"/>
</dbReference>
<comment type="pathway">
    <text evidence="3">Cofactor biosynthesis; tetrahydrofolate biosynthesis; 2-amino-4-hydroxy-6-hydroxymethyl-7,8-dihydropteridine diphosphate from 7,8-dihydroneopterin triphosphate: step 3/4.</text>
</comment>
<evidence type="ECO:0000256" key="11">
    <source>
        <dbReference type="ARBA" id="ARBA00029947"/>
    </source>
</evidence>
<dbReference type="NCBIfam" id="TIGR00526">
    <property type="entry name" value="folB_dom"/>
    <property type="match status" value="1"/>
</dbReference>
<evidence type="ECO:0000259" key="15">
    <source>
        <dbReference type="SMART" id="SM00905"/>
    </source>
</evidence>
<gene>
    <name evidence="16" type="ORF">SAMN05216386_2206</name>
</gene>
<keyword evidence="9" id="KW-0413">Isomerase</keyword>
<dbReference type="PANTHER" id="PTHR42844">
    <property type="entry name" value="DIHYDRONEOPTERIN ALDOLASE 1-RELATED"/>
    <property type="match status" value="1"/>
</dbReference>
<sequence length="140" mass="15583">MGFNSLLHMDIIFLQELKIKTLVGIYPWELNAPQTIQLDLEIALPTSLACRTDNFEDALDYSLIVQRINDTLSRKHFSLLEALAEHIAQLVLTEFRSPWIKVSVAKLNAIRGVRKVGVCIERKIDIGVACGSSTNTSSGT</sequence>
<dbReference type="EC" id="4.1.2.25" evidence="6"/>
<dbReference type="InterPro" id="IPR006156">
    <property type="entry name" value="Dihydroneopterin_aldolase"/>
</dbReference>
<evidence type="ECO:0000313" key="16">
    <source>
        <dbReference type="EMBL" id="SFN94247.1"/>
    </source>
</evidence>
<keyword evidence="8" id="KW-0289">Folate biosynthesis</keyword>
<comment type="similarity">
    <text evidence="4">Belongs to the DHNA family.</text>
</comment>
<evidence type="ECO:0000256" key="10">
    <source>
        <dbReference type="ARBA" id="ARBA00023239"/>
    </source>
</evidence>
<feature type="domain" description="Dihydroneopterin aldolase/epimerase" evidence="15">
    <location>
        <begin position="12"/>
        <end position="122"/>
    </location>
</feature>
<reference evidence="17" key="1">
    <citation type="submission" date="2016-10" db="EMBL/GenBank/DDBJ databases">
        <authorList>
            <person name="Varghese N."/>
        </authorList>
    </citation>
    <scope>NUCLEOTIDE SEQUENCE [LARGE SCALE GENOMIC DNA]</scope>
    <source>
        <strain evidence="17">Nsp8</strain>
    </source>
</reference>
<organism evidence="16 17">
    <name type="scientific">Nitrosospira briensis</name>
    <dbReference type="NCBI Taxonomy" id="35799"/>
    <lineage>
        <taxon>Bacteria</taxon>
        <taxon>Pseudomonadati</taxon>
        <taxon>Pseudomonadota</taxon>
        <taxon>Betaproteobacteria</taxon>
        <taxon>Nitrosomonadales</taxon>
        <taxon>Nitrosomonadaceae</taxon>
        <taxon>Nitrosospira</taxon>
    </lineage>
</organism>
<evidence type="ECO:0000256" key="1">
    <source>
        <dbReference type="ARBA" id="ARBA00000693"/>
    </source>
</evidence>